<dbReference type="AlphaFoldDB" id="A0AAD5H550"/>
<gene>
    <name evidence="2" type="ORF">COHA_002049</name>
</gene>
<dbReference type="Pfam" id="PF09353">
    <property type="entry name" value="DUF1995"/>
    <property type="match status" value="1"/>
</dbReference>
<dbReference type="PANTHER" id="PTHR35509">
    <property type="entry name" value="DOMAIN PROTEIN, PUTATIVE (DUF1995)-RELATED"/>
    <property type="match status" value="1"/>
</dbReference>
<evidence type="ECO:0000313" key="2">
    <source>
        <dbReference type="EMBL" id="KAI7844251.1"/>
    </source>
</evidence>
<dbReference type="PANTHER" id="PTHR35509:SF6">
    <property type="entry name" value="ADENYLATE KINASE"/>
    <property type="match status" value="1"/>
</dbReference>
<dbReference type="InterPro" id="IPR018962">
    <property type="entry name" value="DUF1995"/>
</dbReference>
<organism evidence="2 3">
    <name type="scientific">Chlorella ohadii</name>
    <dbReference type="NCBI Taxonomy" id="2649997"/>
    <lineage>
        <taxon>Eukaryota</taxon>
        <taxon>Viridiplantae</taxon>
        <taxon>Chlorophyta</taxon>
        <taxon>core chlorophytes</taxon>
        <taxon>Trebouxiophyceae</taxon>
        <taxon>Chlorellales</taxon>
        <taxon>Chlorellaceae</taxon>
        <taxon>Chlorella clade</taxon>
        <taxon>Chlorella</taxon>
    </lineage>
</organism>
<dbReference type="InterPro" id="IPR053021">
    <property type="entry name" value="Chloroplast_ADK"/>
</dbReference>
<comment type="caution">
    <text evidence="2">The sequence shown here is derived from an EMBL/GenBank/DDBJ whole genome shotgun (WGS) entry which is preliminary data.</text>
</comment>
<accession>A0AAD5H550</accession>
<evidence type="ECO:0000313" key="3">
    <source>
        <dbReference type="Proteomes" id="UP001205105"/>
    </source>
</evidence>
<reference evidence="2" key="1">
    <citation type="submission" date="2020-11" db="EMBL/GenBank/DDBJ databases">
        <title>Chlorella ohadii genome sequencing and assembly.</title>
        <authorList>
            <person name="Murik O."/>
            <person name="Treves H."/>
            <person name="Kedem I."/>
            <person name="Shotland Y."/>
            <person name="Kaplan A."/>
        </authorList>
    </citation>
    <scope>NUCLEOTIDE SEQUENCE</scope>
    <source>
        <strain evidence="2">1</strain>
    </source>
</reference>
<dbReference type="EMBL" id="JADXDR010000032">
    <property type="protein sequence ID" value="KAI7844251.1"/>
    <property type="molecule type" value="Genomic_DNA"/>
</dbReference>
<name>A0AAD5H550_9CHLO</name>
<dbReference type="Proteomes" id="UP001205105">
    <property type="component" value="Unassembled WGS sequence"/>
</dbReference>
<keyword evidence="3" id="KW-1185">Reference proteome</keyword>
<protein>
    <recommendedName>
        <fullName evidence="1">DUF1995 domain-containing protein</fullName>
    </recommendedName>
</protein>
<feature type="domain" description="DUF1995" evidence="1">
    <location>
        <begin position="83"/>
        <end position="323"/>
    </location>
</feature>
<sequence>MIAPAVQAHGPAAALPARPAAACCRQHATWPRSQAFAASQAAPAARQPRIVASASSSTAVSPVEAAPSLKIPTNLNTIPHARETRRWFYSDLTAGVMRALEAGETRVIARSTFPELNTDFDVYRVGTLLEAVRELATALADQGKRVRVCVQQPLGQGVFAGTPLSLNGVSHILRQMDWGDCVDQISFGAVAAEEVNDEADVFVLIAPQNIVGHSILPFLQEMTAAAGAAGKQMILINPKLGDIQSAGGVMSIRGRQERMDFVDTYTTAYHFRLLYKGVTMFPIMGALRHSYGGPWEVFRRVQLGPGEEEYRLIGSFDQEPKPPAITDAFRAAWAADKA</sequence>
<proteinExistence type="predicted"/>
<evidence type="ECO:0000259" key="1">
    <source>
        <dbReference type="Pfam" id="PF09353"/>
    </source>
</evidence>